<name>W6QI07_PENRF</name>
<dbReference type="OMA" id="ENICLIH"/>
<dbReference type="Pfam" id="PF13391">
    <property type="entry name" value="HNH_2"/>
    <property type="match status" value="1"/>
</dbReference>
<dbReference type="OrthoDB" id="5416097at2759"/>
<feature type="region of interest" description="Disordered" evidence="1">
    <location>
        <begin position="298"/>
        <end position="319"/>
    </location>
</feature>
<feature type="compositionally biased region" description="Acidic residues" evidence="1">
    <location>
        <begin position="300"/>
        <end position="312"/>
    </location>
</feature>
<feature type="compositionally biased region" description="Basic and acidic residues" evidence="1">
    <location>
        <begin position="45"/>
        <end position="62"/>
    </location>
</feature>
<keyword evidence="4" id="KW-1185">Reference proteome</keyword>
<dbReference type="Proteomes" id="UP000030686">
    <property type="component" value="Unassembled WGS sequence"/>
</dbReference>
<feature type="region of interest" description="Disordered" evidence="1">
    <location>
        <begin position="42"/>
        <end position="98"/>
    </location>
</feature>
<organism evidence="3 4">
    <name type="scientific">Penicillium roqueforti (strain FM164)</name>
    <dbReference type="NCBI Taxonomy" id="1365484"/>
    <lineage>
        <taxon>Eukaryota</taxon>
        <taxon>Fungi</taxon>
        <taxon>Dikarya</taxon>
        <taxon>Ascomycota</taxon>
        <taxon>Pezizomycotina</taxon>
        <taxon>Eurotiomycetes</taxon>
        <taxon>Eurotiomycetidae</taxon>
        <taxon>Eurotiales</taxon>
        <taxon>Aspergillaceae</taxon>
        <taxon>Penicillium</taxon>
    </lineage>
</organism>
<reference evidence="3" key="1">
    <citation type="journal article" date="2014" name="Nat. Commun.">
        <title>Multiple recent horizontal transfers of a large genomic region in cheese making fungi.</title>
        <authorList>
            <person name="Cheeseman K."/>
            <person name="Ropars J."/>
            <person name="Renault P."/>
            <person name="Dupont J."/>
            <person name="Gouzy J."/>
            <person name="Branca A."/>
            <person name="Abraham A.L."/>
            <person name="Ceppi M."/>
            <person name="Conseiller E."/>
            <person name="Debuchy R."/>
            <person name="Malagnac F."/>
            <person name="Goarin A."/>
            <person name="Silar P."/>
            <person name="Lacoste S."/>
            <person name="Sallet E."/>
            <person name="Bensimon A."/>
            <person name="Giraud T."/>
            <person name="Brygoo Y."/>
        </authorList>
    </citation>
    <scope>NUCLEOTIDE SEQUENCE [LARGE SCALE GENOMIC DNA]</scope>
    <source>
        <strain evidence="3">FM164</strain>
    </source>
</reference>
<evidence type="ECO:0000313" key="4">
    <source>
        <dbReference type="Proteomes" id="UP000030686"/>
    </source>
</evidence>
<accession>W6QI07</accession>
<feature type="domain" description="HNH nuclease" evidence="2">
    <location>
        <begin position="118"/>
        <end position="201"/>
    </location>
</feature>
<evidence type="ECO:0000256" key="1">
    <source>
        <dbReference type="SAM" id="MobiDB-lite"/>
    </source>
</evidence>
<feature type="compositionally biased region" description="Low complexity" evidence="1">
    <location>
        <begin position="82"/>
        <end position="93"/>
    </location>
</feature>
<evidence type="ECO:0000259" key="2">
    <source>
        <dbReference type="Pfam" id="PF13391"/>
    </source>
</evidence>
<gene>
    <name evidence="3" type="ORF">PROQFM164_S04g000941</name>
</gene>
<proteinExistence type="predicted"/>
<dbReference type="AlphaFoldDB" id="W6QI07"/>
<sequence>MKTAIKTQFLPHYIDVPGQYKYIEDDFYNTKLAIRLVIGAGRKQPKPEKPEKPAKGQKREADDVPVDESSSPGKRLKGPPASMSGEEPMGSSEQATRGVLLRGKAVRDAALTRDGNACVLTKFGIHGLHVSHILPFKLNNSSREIEWSILEGFWGVDRVMKWKAEIMTIDDNDGKVDTERVQNLITFMALVHTYWDNTLYALRPISINTKKTSMEVAFHWLPAPGKITRKASDSIETMQHPFPHDINSFTESPGENICLIHGETRTLETDDPESKPLPSMELLELQWIRHRIAAMRGAAEDDESEIDSDDDSVCVPSGS</sequence>
<evidence type="ECO:0000313" key="3">
    <source>
        <dbReference type="EMBL" id="CDM36060.1"/>
    </source>
</evidence>
<dbReference type="InterPro" id="IPR003615">
    <property type="entry name" value="HNH_nuc"/>
</dbReference>
<protein>
    <submittedName>
        <fullName evidence="3">Genomic scaffold, ProqFM164S04</fullName>
    </submittedName>
</protein>
<dbReference type="EMBL" id="HG792018">
    <property type="protein sequence ID" value="CDM36060.1"/>
    <property type="molecule type" value="Genomic_DNA"/>
</dbReference>